<dbReference type="EMBL" id="MU157913">
    <property type="protein sequence ID" value="KAF9523653.1"/>
    <property type="molecule type" value="Genomic_DNA"/>
</dbReference>
<keyword evidence="1" id="KW-0812">Transmembrane</keyword>
<dbReference type="Proteomes" id="UP000807306">
    <property type="component" value="Unassembled WGS sequence"/>
</dbReference>
<keyword evidence="3" id="KW-1185">Reference proteome</keyword>
<reference evidence="2" key="1">
    <citation type="submission" date="2020-11" db="EMBL/GenBank/DDBJ databases">
        <authorList>
            <consortium name="DOE Joint Genome Institute"/>
            <person name="Ahrendt S."/>
            <person name="Riley R."/>
            <person name="Andreopoulos W."/>
            <person name="Labutti K."/>
            <person name="Pangilinan J."/>
            <person name="Ruiz-Duenas F.J."/>
            <person name="Barrasa J.M."/>
            <person name="Sanchez-Garcia M."/>
            <person name="Camarero S."/>
            <person name="Miyauchi S."/>
            <person name="Serrano A."/>
            <person name="Linde D."/>
            <person name="Babiker R."/>
            <person name="Drula E."/>
            <person name="Ayuso-Fernandez I."/>
            <person name="Pacheco R."/>
            <person name="Padilla G."/>
            <person name="Ferreira P."/>
            <person name="Barriuso J."/>
            <person name="Kellner H."/>
            <person name="Castanera R."/>
            <person name="Alfaro M."/>
            <person name="Ramirez L."/>
            <person name="Pisabarro A.G."/>
            <person name="Kuo A."/>
            <person name="Tritt A."/>
            <person name="Lipzen A."/>
            <person name="He G."/>
            <person name="Yan M."/>
            <person name="Ng V."/>
            <person name="Cullen D."/>
            <person name="Martin F."/>
            <person name="Rosso M.-N."/>
            <person name="Henrissat B."/>
            <person name="Hibbett D."/>
            <person name="Martinez A.T."/>
            <person name="Grigoriev I.V."/>
        </authorList>
    </citation>
    <scope>NUCLEOTIDE SEQUENCE</scope>
    <source>
        <strain evidence="2">CBS 506.95</strain>
    </source>
</reference>
<accession>A0A9P6JK60</accession>
<evidence type="ECO:0000256" key="1">
    <source>
        <dbReference type="SAM" id="Phobius"/>
    </source>
</evidence>
<gene>
    <name evidence="2" type="ORF">CPB83DRAFT_862553</name>
</gene>
<protein>
    <submittedName>
        <fullName evidence="2">Uncharacterized protein</fullName>
    </submittedName>
</protein>
<organism evidence="2 3">
    <name type="scientific">Crepidotus variabilis</name>
    <dbReference type="NCBI Taxonomy" id="179855"/>
    <lineage>
        <taxon>Eukaryota</taxon>
        <taxon>Fungi</taxon>
        <taxon>Dikarya</taxon>
        <taxon>Basidiomycota</taxon>
        <taxon>Agaricomycotina</taxon>
        <taxon>Agaricomycetes</taxon>
        <taxon>Agaricomycetidae</taxon>
        <taxon>Agaricales</taxon>
        <taxon>Agaricineae</taxon>
        <taxon>Crepidotaceae</taxon>
        <taxon>Crepidotus</taxon>
    </lineage>
</organism>
<sequence length="53" mass="5666">MALSTSSKNGTLWNLVALCFAPTVIILAFTRLISSGQVRETIVDHTTSLSNSV</sequence>
<keyword evidence="1" id="KW-0472">Membrane</keyword>
<evidence type="ECO:0000313" key="3">
    <source>
        <dbReference type="Proteomes" id="UP000807306"/>
    </source>
</evidence>
<proteinExistence type="predicted"/>
<keyword evidence="1" id="KW-1133">Transmembrane helix</keyword>
<comment type="caution">
    <text evidence="2">The sequence shown here is derived from an EMBL/GenBank/DDBJ whole genome shotgun (WGS) entry which is preliminary data.</text>
</comment>
<name>A0A9P6JK60_9AGAR</name>
<evidence type="ECO:0000313" key="2">
    <source>
        <dbReference type="EMBL" id="KAF9523653.1"/>
    </source>
</evidence>
<dbReference type="AlphaFoldDB" id="A0A9P6JK60"/>
<feature type="transmembrane region" description="Helical" evidence="1">
    <location>
        <begin position="12"/>
        <end position="33"/>
    </location>
</feature>